<keyword evidence="6" id="KW-0227">DNA damage</keyword>
<evidence type="ECO:0000313" key="13">
    <source>
        <dbReference type="EMBL" id="EFT82902.1"/>
    </source>
</evidence>
<comment type="similarity">
    <text evidence="2">Belongs to the Nudix hydrolase family.</text>
</comment>
<keyword evidence="7 13" id="KW-0378">Hydrolase</keyword>
<dbReference type="InterPro" id="IPR015797">
    <property type="entry name" value="NUDIX_hydrolase-like_dom_sf"/>
</dbReference>
<evidence type="ECO:0000256" key="10">
    <source>
        <dbReference type="ARBA" id="ARBA00035861"/>
    </source>
</evidence>
<dbReference type="PROSITE" id="PS51462">
    <property type="entry name" value="NUDIX"/>
    <property type="match status" value="1"/>
</dbReference>
<reference evidence="13 14" key="1">
    <citation type="submission" date="2010-12" db="EMBL/GenBank/DDBJ databases">
        <authorList>
            <person name="Muzny D."/>
            <person name="Qin X."/>
            <person name="Buhay C."/>
            <person name="Dugan-Rocha S."/>
            <person name="Ding Y."/>
            <person name="Chen G."/>
            <person name="Hawes A."/>
            <person name="Holder M."/>
            <person name="Jhangiani S."/>
            <person name="Johnson A."/>
            <person name="Khan Z."/>
            <person name="Li Z."/>
            <person name="Liu W."/>
            <person name="Liu X."/>
            <person name="Perez L."/>
            <person name="Shen H."/>
            <person name="Wang Q."/>
            <person name="Watt J."/>
            <person name="Xi L."/>
            <person name="Xin Y."/>
            <person name="Zhou J."/>
            <person name="Deng J."/>
            <person name="Jiang H."/>
            <person name="Liu Y."/>
            <person name="Qu J."/>
            <person name="Song X.-Z."/>
            <person name="Zhang L."/>
            <person name="Villasana D."/>
            <person name="Johnson A."/>
            <person name="Liu J."/>
            <person name="Liyanage D."/>
            <person name="Lorensuhewa L."/>
            <person name="Robinson T."/>
            <person name="Song A."/>
            <person name="Song B.-B."/>
            <person name="Dinh H."/>
            <person name="Thornton R."/>
            <person name="Coyle M."/>
            <person name="Francisco L."/>
            <person name="Jackson L."/>
            <person name="Javaid M."/>
            <person name="Korchina V."/>
            <person name="Kovar C."/>
            <person name="Mata R."/>
            <person name="Mathew T."/>
            <person name="Ngo R."/>
            <person name="Nguyen L."/>
            <person name="Nguyen N."/>
            <person name="Okwuonu G."/>
            <person name="Ongeri F."/>
            <person name="Pham C."/>
            <person name="Simmons D."/>
            <person name="Wilczek-Boney K."/>
            <person name="Hale W."/>
            <person name="Jakkamsetti A."/>
            <person name="Pham P."/>
            <person name="Ruth R."/>
            <person name="San Lucas F."/>
            <person name="Warren J."/>
            <person name="Zhang J."/>
            <person name="Zhao Z."/>
            <person name="Zhou C."/>
            <person name="Zhu D."/>
            <person name="Lee S."/>
            <person name="Bess C."/>
            <person name="Blankenburg K."/>
            <person name="Forbes L."/>
            <person name="Fu Q."/>
            <person name="Gubbala S."/>
            <person name="Hirani K."/>
            <person name="Jayaseelan J.C."/>
            <person name="Lara F."/>
            <person name="Munidasa M."/>
            <person name="Palculict T."/>
            <person name="Patil S."/>
            <person name="Pu L.-L."/>
            <person name="Saada N."/>
            <person name="Tang L."/>
            <person name="Weissenberger G."/>
            <person name="Zhu Y."/>
            <person name="Hemphill L."/>
            <person name="Shang Y."/>
            <person name="Youmans B."/>
            <person name="Ayvaz T."/>
            <person name="Ross M."/>
            <person name="Santibanez J."/>
            <person name="Aqrawi P."/>
            <person name="Gross S."/>
            <person name="Joshi V."/>
            <person name="Fowler G."/>
            <person name="Nazareth L."/>
            <person name="Reid J."/>
            <person name="Worley K."/>
            <person name="Petrosino J."/>
            <person name="Highlander S."/>
            <person name="Gibbs R."/>
        </authorList>
    </citation>
    <scope>NUCLEOTIDE SEQUENCE [LARGE SCALE GENOMIC DNA]</scope>
    <source>
        <strain evidence="13 14">DSM 10105</strain>
    </source>
</reference>
<evidence type="ECO:0000256" key="7">
    <source>
        <dbReference type="ARBA" id="ARBA00022801"/>
    </source>
</evidence>
<keyword evidence="8" id="KW-0460">Magnesium</keyword>
<comment type="caution">
    <text evidence="13">The sequence shown here is derived from an EMBL/GenBank/DDBJ whole genome shotgun (WGS) entry which is preliminary data.</text>
</comment>
<comment type="cofactor">
    <cofactor evidence="1">
        <name>Mg(2+)</name>
        <dbReference type="ChEBI" id="CHEBI:18420"/>
    </cofactor>
</comment>
<dbReference type="HOGENOM" id="CLU_037162_19_1_11"/>
<dbReference type="InterPro" id="IPR020476">
    <property type="entry name" value="Nudix_hydrolase"/>
</dbReference>
<dbReference type="InterPro" id="IPR000086">
    <property type="entry name" value="NUDIX_hydrolase_dom"/>
</dbReference>
<dbReference type="GO" id="GO:0044715">
    <property type="term" value="F:8-oxo-dGDP phosphatase activity"/>
    <property type="evidence" value="ECO:0007669"/>
    <property type="project" value="TreeGrafter"/>
</dbReference>
<dbReference type="CDD" id="cd03425">
    <property type="entry name" value="NUDIX_MutT_NudA_like"/>
    <property type="match status" value="1"/>
</dbReference>
<organism evidence="13 14">
    <name type="scientific">Parascardovia denticolens DSM 10105 = JCM 12538</name>
    <dbReference type="NCBI Taxonomy" id="864564"/>
    <lineage>
        <taxon>Bacteria</taxon>
        <taxon>Bacillati</taxon>
        <taxon>Actinomycetota</taxon>
        <taxon>Actinomycetes</taxon>
        <taxon>Bifidobacteriales</taxon>
        <taxon>Bifidobacteriaceae</taxon>
        <taxon>Parascardovia</taxon>
    </lineage>
</organism>
<dbReference type="GO" id="GO:0006281">
    <property type="term" value="P:DNA repair"/>
    <property type="evidence" value="ECO:0007669"/>
    <property type="project" value="UniProtKB-KW"/>
</dbReference>
<gene>
    <name evidence="13" type="ORF">HMPREF0620_1587</name>
</gene>
<keyword evidence="5" id="KW-0479">Metal-binding</keyword>
<dbReference type="InterPro" id="IPR029119">
    <property type="entry name" value="MutY_C"/>
</dbReference>
<keyword evidence="14" id="KW-1185">Reference proteome</keyword>
<dbReference type="GO" id="GO:0046872">
    <property type="term" value="F:metal ion binding"/>
    <property type="evidence" value="ECO:0007669"/>
    <property type="project" value="UniProtKB-KW"/>
</dbReference>
<dbReference type="EMBL" id="AEON01000002">
    <property type="protein sequence ID" value="EFT82902.1"/>
    <property type="molecule type" value="Genomic_DNA"/>
</dbReference>
<dbReference type="AlphaFoldDB" id="E6K2B4"/>
<dbReference type="GO" id="GO:0044716">
    <property type="term" value="F:8-oxo-GDP phosphatase activity"/>
    <property type="evidence" value="ECO:0007669"/>
    <property type="project" value="TreeGrafter"/>
</dbReference>
<sequence length="142" mass="15973">MTNNLIAVVGAAIIQNGRILCAQRGSGKQLDGLWEFPGGKIEAGETPEVALEREIREELLCHIEVDRKICTSQYRYSFGTVELTTFVCHLLDDKPHLTEHKKFAWVEPNRLSDLEWAPVDQEAVRLLSENLQGADVLDEEGK</sequence>
<accession>E6K2B4</accession>
<evidence type="ECO:0000256" key="6">
    <source>
        <dbReference type="ARBA" id="ARBA00022763"/>
    </source>
</evidence>
<dbReference type="Proteomes" id="UP000004946">
    <property type="component" value="Chromosome"/>
</dbReference>
<evidence type="ECO:0000256" key="4">
    <source>
        <dbReference type="ARBA" id="ARBA00022705"/>
    </source>
</evidence>
<dbReference type="GO" id="GO:0035539">
    <property type="term" value="F:8-oxo-7,8-dihydrodeoxyguanosine triphosphate pyrophosphatase activity"/>
    <property type="evidence" value="ECO:0007669"/>
    <property type="project" value="UniProtKB-EC"/>
</dbReference>
<evidence type="ECO:0000256" key="5">
    <source>
        <dbReference type="ARBA" id="ARBA00022723"/>
    </source>
</evidence>
<evidence type="ECO:0000256" key="11">
    <source>
        <dbReference type="ARBA" id="ARBA00038905"/>
    </source>
</evidence>
<dbReference type="PANTHER" id="PTHR47707">
    <property type="entry name" value="8-OXO-DGTP DIPHOSPHATASE"/>
    <property type="match status" value="1"/>
</dbReference>
<dbReference type="EC" id="3.6.1.55" evidence="11"/>
<dbReference type="PANTHER" id="PTHR47707:SF1">
    <property type="entry name" value="NUDIX HYDROLASE FAMILY PROTEIN"/>
    <property type="match status" value="1"/>
</dbReference>
<keyword evidence="3" id="KW-0515">Mutator protein</keyword>
<evidence type="ECO:0000313" key="14">
    <source>
        <dbReference type="Proteomes" id="UP000004946"/>
    </source>
</evidence>
<protein>
    <recommendedName>
        <fullName evidence="11">8-oxo-dGTP diphosphatase</fullName>
        <ecNumber evidence="11">3.6.1.55</ecNumber>
    </recommendedName>
</protein>
<name>E6K2B4_PARDN</name>
<evidence type="ECO:0000256" key="1">
    <source>
        <dbReference type="ARBA" id="ARBA00001946"/>
    </source>
</evidence>
<dbReference type="InterPro" id="IPR047127">
    <property type="entry name" value="MutT-like"/>
</dbReference>
<dbReference type="GO" id="GO:0006260">
    <property type="term" value="P:DNA replication"/>
    <property type="evidence" value="ECO:0007669"/>
    <property type="project" value="UniProtKB-KW"/>
</dbReference>
<dbReference type="RefSeq" id="WP_006289454.1">
    <property type="nucleotide sequence ID" value="NZ_AP012333.1"/>
</dbReference>
<dbReference type="Pfam" id="PF14815">
    <property type="entry name" value="NUDIX_4"/>
    <property type="match status" value="1"/>
</dbReference>
<dbReference type="Gene3D" id="3.90.79.10">
    <property type="entry name" value="Nucleoside Triphosphate Pyrophosphohydrolase"/>
    <property type="match status" value="1"/>
</dbReference>
<proteinExistence type="inferred from homology"/>
<evidence type="ECO:0000256" key="9">
    <source>
        <dbReference type="ARBA" id="ARBA00023204"/>
    </source>
</evidence>
<evidence type="ECO:0000259" key="12">
    <source>
        <dbReference type="PROSITE" id="PS51462"/>
    </source>
</evidence>
<dbReference type="eggNOG" id="COG0494">
    <property type="taxonomic scope" value="Bacteria"/>
</dbReference>
<evidence type="ECO:0000256" key="3">
    <source>
        <dbReference type="ARBA" id="ARBA00022457"/>
    </source>
</evidence>
<dbReference type="PRINTS" id="PR00502">
    <property type="entry name" value="NUDIXFAMILY"/>
</dbReference>
<keyword evidence="4" id="KW-0235">DNA replication</keyword>
<dbReference type="SUPFAM" id="SSF55811">
    <property type="entry name" value="Nudix"/>
    <property type="match status" value="1"/>
</dbReference>
<keyword evidence="9" id="KW-0234">DNA repair</keyword>
<evidence type="ECO:0000256" key="2">
    <source>
        <dbReference type="ARBA" id="ARBA00005582"/>
    </source>
</evidence>
<dbReference type="GO" id="GO:0008413">
    <property type="term" value="F:8-oxo-7,8-dihydroguanosine triphosphate pyrophosphatase activity"/>
    <property type="evidence" value="ECO:0007669"/>
    <property type="project" value="TreeGrafter"/>
</dbReference>
<evidence type="ECO:0000256" key="8">
    <source>
        <dbReference type="ARBA" id="ARBA00022842"/>
    </source>
</evidence>
<comment type="catalytic activity">
    <reaction evidence="10">
        <text>8-oxo-dGTP + H2O = 8-oxo-dGMP + diphosphate + H(+)</text>
        <dbReference type="Rhea" id="RHEA:31575"/>
        <dbReference type="ChEBI" id="CHEBI:15377"/>
        <dbReference type="ChEBI" id="CHEBI:15378"/>
        <dbReference type="ChEBI" id="CHEBI:33019"/>
        <dbReference type="ChEBI" id="CHEBI:63224"/>
        <dbReference type="ChEBI" id="CHEBI:77896"/>
        <dbReference type="EC" id="3.6.1.55"/>
    </reaction>
</comment>
<feature type="domain" description="Nudix hydrolase" evidence="12">
    <location>
        <begin position="4"/>
        <end position="128"/>
    </location>
</feature>